<evidence type="ECO:0000313" key="2">
    <source>
        <dbReference type="EMBL" id="ORZ12806.1"/>
    </source>
</evidence>
<comment type="caution">
    <text evidence="2">The sequence shown here is derived from an EMBL/GenBank/DDBJ whole genome shotgun (WGS) entry which is preliminary data.</text>
</comment>
<feature type="transmembrane region" description="Helical" evidence="1">
    <location>
        <begin position="64"/>
        <end position="88"/>
    </location>
</feature>
<organism evidence="2 3">
    <name type="scientific">Absidia repens</name>
    <dbReference type="NCBI Taxonomy" id="90262"/>
    <lineage>
        <taxon>Eukaryota</taxon>
        <taxon>Fungi</taxon>
        <taxon>Fungi incertae sedis</taxon>
        <taxon>Mucoromycota</taxon>
        <taxon>Mucoromycotina</taxon>
        <taxon>Mucoromycetes</taxon>
        <taxon>Mucorales</taxon>
        <taxon>Cunninghamellaceae</taxon>
        <taxon>Absidia</taxon>
    </lineage>
</organism>
<dbReference type="Proteomes" id="UP000193560">
    <property type="component" value="Unassembled WGS sequence"/>
</dbReference>
<name>A0A1X2IAL7_9FUNG</name>
<keyword evidence="1" id="KW-1133">Transmembrane helix</keyword>
<reference evidence="2 3" key="1">
    <citation type="submission" date="2016-07" db="EMBL/GenBank/DDBJ databases">
        <title>Pervasive Adenine N6-methylation of Active Genes in Fungi.</title>
        <authorList>
            <consortium name="DOE Joint Genome Institute"/>
            <person name="Mondo S.J."/>
            <person name="Dannebaum R.O."/>
            <person name="Kuo R.C."/>
            <person name="Labutti K."/>
            <person name="Haridas S."/>
            <person name="Kuo A."/>
            <person name="Salamov A."/>
            <person name="Ahrendt S.R."/>
            <person name="Lipzen A."/>
            <person name="Sullivan W."/>
            <person name="Andreopoulos W.B."/>
            <person name="Clum A."/>
            <person name="Lindquist E."/>
            <person name="Daum C."/>
            <person name="Ramamoorthy G.K."/>
            <person name="Gryganskyi A."/>
            <person name="Culley D."/>
            <person name="Magnuson J.K."/>
            <person name="James T.Y."/>
            <person name="O'Malley M.A."/>
            <person name="Stajich J.E."/>
            <person name="Spatafora J.W."/>
            <person name="Visel A."/>
            <person name="Grigoriev I.V."/>
        </authorList>
    </citation>
    <scope>NUCLEOTIDE SEQUENCE [LARGE SCALE GENOMIC DNA]</scope>
    <source>
        <strain evidence="2 3">NRRL 1336</strain>
    </source>
</reference>
<proteinExistence type="predicted"/>
<evidence type="ECO:0000256" key="1">
    <source>
        <dbReference type="SAM" id="Phobius"/>
    </source>
</evidence>
<evidence type="ECO:0000313" key="3">
    <source>
        <dbReference type="Proteomes" id="UP000193560"/>
    </source>
</evidence>
<keyword evidence="3" id="KW-1185">Reference proteome</keyword>
<dbReference type="AlphaFoldDB" id="A0A1X2IAL7"/>
<protein>
    <submittedName>
        <fullName evidence="2">Uncharacterized protein</fullName>
    </submittedName>
</protein>
<sequence>MHREIKKDYQNLNKASTMERPILSLRYTTYQLRVLATGINKQTNKLSPDEYSTSIHIVSNRFKIYSFLPSIAPLASLFSLQLLCWYRIKPES</sequence>
<accession>A0A1X2IAL7</accession>
<keyword evidence="1" id="KW-0472">Membrane</keyword>
<gene>
    <name evidence="2" type="ORF">BCR42DRAFT_420016</name>
</gene>
<keyword evidence="1" id="KW-0812">Transmembrane</keyword>
<dbReference type="EMBL" id="MCGE01000018">
    <property type="protein sequence ID" value="ORZ12806.1"/>
    <property type="molecule type" value="Genomic_DNA"/>
</dbReference>